<evidence type="ECO:0000313" key="2">
    <source>
        <dbReference type="Proteomes" id="UP000466307"/>
    </source>
</evidence>
<gene>
    <name evidence="1" type="ORF">GYA93_10700</name>
</gene>
<evidence type="ECO:0008006" key="3">
    <source>
        <dbReference type="Google" id="ProtNLM"/>
    </source>
</evidence>
<name>A0A7K3LPE9_9ACTN</name>
<dbReference type="EMBL" id="JAADZU010000029">
    <property type="protein sequence ID" value="NDK90046.1"/>
    <property type="molecule type" value="Genomic_DNA"/>
</dbReference>
<evidence type="ECO:0000313" key="1">
    <source>
        <dbReference type="EMBL" id="NDK90046.1"/>
    </source>
</evidence>
<protein>
    <recommendedName>
        <fullName evidence="3">Tetratricopeptide repeat protein</fullName>
    </recommendedName>
</protein>
<dbReference type="Gene3D" id="1.25.40.10">
    <property type="entry name" value="Tetratricopeptide repeat domain"/>
    <property type="match status" value="1"/>
</dbReference>
<dbReference type="RefSeq" id="WP_157079460.1">
    <property type="nucleotide sequence ID" value="NZ_JAADZU010000029.1"/>
</dbReference>
<sequence>MGGVIKRVRVEWLVWTACRHWPTSIETSDDAARLRHTARILAGANLLLEDRDKHKVAVLSHLGGALEELSPLEPSRPHLLVATRLHTRALTLASQGSADRATCASNLLTALLRLHETTGSSQVLHEATIVAKEVQSEMDGRTKDERDLPGLAALTSLALHRRHRQDPTELRSLVHDYRTTLGVDRSSGDIVSSRHHANLGSAYLQLHRLSGDSQDVDDAITEFRTARSIAERLGTGVGEAQSALASGLAVRYDLAGESLDDIVESVNLHEKSFTDPTFDRHELNRRRNAFAIALVRLSRRTRHRADLDRAVDLFEQIPDPDPHVTVNLAHALIERADRFETDDATQAATILDEMIETCAREDDPLTHAFTVAALATALFETATTEADIDDAAARTRSAIALIGTDHPDRARMFYELGCGLFDDDAPPSRRLLARKAFQSAMQEGVGPDFWRINAAAMAAHASASLGDWNTAAADYQQALTLTVASTRPWRPPRDNHSSISEADTLLEDAAAAALNAGDPRGALAAIEHARIIVLDNATGLGRTDALRHAAPDHWARAEQLRQMLMALDWTATDDAVLHRLVRTHRRGGR</sequence>
<dbReference type="InterPro" id="IPR011990">
    <property type="entry name" value="TPR-like_helical_dom_sf"/>
</dbReference>
<proteinExistence type="predicted"/>
<accession>A0A7K3LPE9</accession>
<reference evidence="1 2" key="1">
    <citation type="submission" date="2020-01" db="EMBL/GenBank/DDBJ databases">
        <title>Investigation of new actinobacteria for the biodesulphurisation of diesel fuel.</title>
        <authorList>
            <person name="Athi Narayanan S.M."/>
        </authorList>
    </citation>
    <scope>NUCLEOTIDE SEQUENCE [LARGE SCALE GENOMIC DNA]</scope>
    <source>
        <strain evidence="1 2">213E</strain>
    </source>
</reference>
<dbReference type="AlphaFoldDB" id="A0A7K3LPE9"/>
<keyword evidence="2" id="KW-1185">Reference proteome</keyword>
<organism evidence="1 2">
    <name type="scientific">Gordonia desulfuricans</name>
    <dbReference type="NCBI Taxonomy" id="89051"/>
    <lineage>
        <taxon>Bacteria</taxon>
        <taxon>Bacillati</taxon>
        <taxon>Actinomycetota</taxon>
        <taxon>Actinomycetes</taxon>
        <taxon>Mycobacteriales</taxon>
        <taxon>Gordoniaceae</taxon>
        <taxon>Gordonia</taxon>
    </lineage>
</organism>
<dbReference type="Proteomes" id="UP000466307">
    <property type="component" value="Unassembled WGS sequence"/>
</dbReference>
<comment type="caution">
    <text evidence="1">The sequence shown here is derived from an EMBL/GenBank/DDBJ whole genome shotgun (WGS) entry which is preliminary data.</text>
</comment>